<comment type="subcellular location">
    <subcellularLocation>
        <location evidence="1">Cell membrane</location>
        <topology evidence="1">Multi-pass membrane protein</topology>
    </subcellularLocation>
</comment>
<feature type="transmembrane region" description="Helical" evidence="13">
    <location>
        <begin position="348"/>
        <end position="367"/>
    </location>
</feature>
<evidence type="ECO:0000256" key="1">
    <source>
        <dbReference type="ARBA" id="ARBA00004651"/>
    </source>
</evidence>
<dbReference type="PROSITE" id="PS50850">
    <property type="entry name" value="MFS"/>
    <property type="match status" value="1"/>
</dbReference>
<keyword evidence="2" id="KW-0813">Transport</keyword>
<keyword evidence="3" id="KW-1003">Cell membrane</keyword>
<feature type="transmembrane region" description="Helical" evidence="13">
    <location>
        <begin position="437"/>
        <end position="462"/>
    </location>
</feature>
<evidence type="ECO:0000313" key="16">
    <source>
        <dbReference type="Proteomes" id="UP000799767"/>
    </source>
</evidence>
<evidence type="ECO:0000256" key="3">
    <source>
        <dbReference type="ARBA" id="ARBA00022475"/>
    </source>
</evidence>
<evidence type="ECO:0000256" key="2">
    <source>
        <dbReference type="ARBA" id="ARBA00022448"/>
    </source>
</evidence>
<dbReference type="RefSeq" id="XP_033587529.1">
    <property type="nucleotide sequence ID" value="XM_033731414.1"/>
</dbReference>
<feature type="domain" description="Major facilitator superfamily (MFS) profile" evidence="14">
    <location>
        <begin position="41"/>
        <end position="467"/>
    </location>
</feature>
<feature type="transmembrane region" description="Helical" evidence="13">
    <location>
        <begin position="309"/>
        <end position="328"/>
    </location>
</feature>
<feature type="compositionally biased region" description="Polar residues" evidence="12">
    <location>
        <begin position="507"/>
        <end position="517"/>
    </location>
</feature>
<evidence type="ECO:0000256" key="11">
    <source>
        <dbReference type="ARBA" id="ARBA00077167"/>
    </source>
</evidence>
<dbReference type="GeneID" id="54472416"/>
<dbReference type="FunFam" id="1.20.1250.20:FF:000011">
    <property type="entry name" value="MFS multidrug transporter, putative"/>
    <property type="match status" value="1"/>
</dbReference>
<keyword evidence="16" id="KW-1185">Reference proteome</keyword>
<feature type="region of interest" description="Disordered" evidence="12">
    <location>
        <begin position="472"/>
        <end position="517"/>
    </location>
</feature>
<dbReference type="Proteomes" id="UP000799767">
    <property type="component" value="Unassembled WGS sequence"/>
</dbReference>
<proteinExistence type="inferred from homology"/>
<evidence type="ECO:0000256" key="10">
    <source>
        <dbReference type="ARBA" id="ARBA00069139"/>
    </source>
</evidence>
<evidence type="ECO:0000256" key="13">
    <source>
        <dbReference type="SAM" id="Phobius"/>
    </source>
</evidence>
<keyword evidence="6 13" id="KW-0472">Membrane</keyword>
<dbReference type="CDD" id="cd17323">
    <property type="entry name" value="MFS_Tpo1_MDR_like"/>
    <property type="match status" value="1"/>
</dbReference>
<gene>
    <name evidence="15" type="ORF">BDY17DRAFT_254230</name>
</gene>
<dbReference type="InterPro" id="IPR020846">
    <property type="entry name" value="MFS_dom"/>
</dbReference>
<accession>A0A6A6PLQ1</accession>
<dbReference type="PANTHER" id="PTHR23502">
    <property type="entry name" value="MAJOR FACILITATOR SUPERFAMILY"/>
    <property type="match status" value="1"/>
</dbReference>
<feature type="compositionally biased region" description="Basic and acidic residues" evidence="12">
    <location>
        <begin position="474"/>
        <end position="496"/>
    </location>
</feature>
<dbReference type="EMBL" id="MU001638">
    <property type="protein sequence ID" value="KAF2480959.1"/>
    <property type="molecule type" value="Genomic_DNA"/>
</dbReference>
<evidence type="ECO:0000256" key="5">
    <source>
        <dbReference type="ARBA" id="ARBA00022989"/>
    </source>
</evidence>
<organism evidence="15 16">
    <name type="scientific">Neohortaea acidophila</name>
    <dbReference type="NCBI Taxonomy" id="245834"/>
    <lineage>
        <taxon>Eukaryota</taxon>
        <taxon>Fungi</taxon>
        <taxon>Dikarya</taxon>
        <taxon>Ascomycota</taxon>
        <taxon>Pezizomycotina</taxon>
        <taxon>Dothideomycetes</taxon>
        <taxon>Dothideomycetidae</taxon>
        <taxon>Mycosphaerellales</taxon>
        <taxon>Teratosphaeriaceae</taxon>
        <taxon>Neohortaea</taxon>
    </lineage>
</organism>
<protein>
    <recommendedName>
        <fullName evidence="10">Cercosporin MFS transporter CTB4</fullName>
    </recommendedName>
    <alternativeName>
        <fullName evidence="11">Cercosporin toxin biosynthesis cluster protein 4</fullName>
    </alternativeName>
</protein>
<dbReference type="SUPFAM" id="SSF103473">
    <property type="entry name" value="MFS general substrate transporter"/>
    <property type="match status" value="1"/>
</dbReference>
<comment type="function">
    <text evidence="9">MFS transporter; part of the gene cluster that mediates the biosynthesis of cercosporin, a light-activated, non-host-selective toxin. The perylenequinone chromophore of cercosporin absorbs light energy to attain an electronically-activated triplet state and produces active oxygen species such as the hydroxyl radical, superoxide, hydrogen peroxide or singlet oxygen upon reaction with oxygen molecules. These reactive oxygen species cause damage to various cellular components including lipids, proteins and nucleic acids. Responsible for secretion and accumulation of cercosporin, but does not play any roles in self-protection against the toxicity of cercosporin.</text>
</comment>
<evidence type="ECO:0000256" key="7">
    <source>
        <dbReference type="ARBA" id="ARBA00038347"/>
    </source>
</evidence>
<dbReference type="Gene3D" id="1.20.1250.20">
    <property type="entry name" value="MFS general substrate transporter like domains"/>
    <property type="match status" value="1"/>
</dbReference>
<dbReference type="Pfam" id="PF07690">
    <property type="entry name" value="MFS_1"/>
    <property type="match status" value="1"/>
</dbReference>
<comment type="similarity">
    <text evidence="8">Belongs to the major facilitator superfamily. DHA1 family. Polyamines/proton antiporter (TC 2.A.1.2.16) subfamily.</text>
</comment>
<feature type="transmembrane region" description="Helical" evidence="13">
    <location>
        <begin position="264"/>
        <end position="289"/>
    </location>
</feature>
<reference evidence="15" key="1">
    <citation type="journal article" date="2020" name="Stud. Mycol.">
        <title>101 Dothideomycetes genomes: a test case for predicting lifestyles and emergence of pathogens.</title>
        <authorList>
            <person name="Haridas S."/>
            <person name="Albert R."/>
            <person name="Binder M."/>
            <person name="Bloem J."/>
            <person name="Labutti K."/>
            <person name="Salamov A."/>
            <person name="Andreopoulos B."/>
            <person name="Baker S."/>
            <person name="Barry K."/>
            <person name="Bills G."/>
            <person name="Bluhm B."/>
            <person name="Cannon C."/>
            <person name="Castanera R."/>
            <person name="Culley D."/>
            <person name="Daum C."/>
            <person name="Ezra D."/>
            <person name="Gonzalez J."/>
            <person name="Henrissat B."/>
            <person name="Kuo A."/>
            <person name="Liang C."/>
            <person name="Lipzen A."/>
            <person name="Lutzoni F."/>
            <person name="Magnuson J."/>
            <person name="Mondo S."/>
            <person name="Nolan M."/>
            <person name="Ohm R."/>
            <person name="Pangilinan J."/>
            <person name="Park H.-J."/>
            <person name="Ramirez L."/>
            <person name="Alfaro M."/>
            <person name="Sun H."/>
            <person name="Tritt A."/>
            <person name="Yoshinaga Y."/>
            <person name="Zwiers L.-H."/>
            <person name="Turgeon B."/>
            <person name="Goodwin S."/>
            <person name="Spatafora J."/>
            <person name="Crous P."/>
            <person name="Grigoriev I."/>
        </authorList>
    </citation>
    <scope>NUCLEOTIDE SEQUENCE</scope>
    <source>
        <strain evidence="15">CBS 113389</strain>
    </source>
</reference>
<evidence type="ECO:0000256" key="9">
    <source>
        <dbReference type="ARBA" id="ARBA00053977"/>
    </source>
</evidence>
<dbReference type="AlphaFoldDB" id="A0A6A6PLQ1"/>
<dbReference type="OrthoDB" id="6770063at2759"/>
<dbReference type="GO" id="GO:0022857">
    <property type="term" value="F:transmembrane transporter activity"/>
    <property type="evidence" value="ECO:0007669"/>
    <property type="project" value="InterPro"/>
</dbReference>
<feature type="transmembrane region" description="Helical" evidence="13">
    <location>
        <begin position="195"/>
        <end position="214"/>
    </location>
</feature>
<evidence type="ECO:0000259" key="14">
    <source>
        <dbReference type="PROSITE" id="PS50850"/>
    </source>
</evidence>
<feature type="transmembrane region" description="Helical" evidence="13">
    <location>
        <begin position="41"/>
        <end position="63"/>
    </location>
</feature>
<evidence type="ECO:0000313" key="15">
    <source>
        <dbReference type="EMBL" id="KAF2480959.1"/>
    </source>
</evidence>
<name>A0A6A6PLQ1_9PEZI</name>
<comment type="similarity">
    <text evidence="7">Belongs to the major facilitator superfamily. CAR1 family.</text>
</comment>
<keyword evidence="5 13" id="KW-1133">Transmembrane helix</keyword>
<evidence type="ECO:0000256" key="4">
    <source>
        <dbReference type="ARBA" id="ARBA00022692"/>
    </source>
</evidence>
<feature type="transmembrane region" description="Helical" evidence="13">
    <location>
        <begin position="166"/>
        <end position="189"/>
    </location>
</feature>
<evidence type="ECO:0000256" key="8">
    <source>
        <dbReference type="ARBA" id="ARBA00038459"/>
    </source>
</evidence>
<dbReference type="PANTHER" id="PTHR23502:SF186">
    <property type="entry name" value="MAJOR FACILITATOR SUPERFAMILY (MFS) PROFILE DOMAIN-CONTAINING PROTEIN"/>
    <property type="match status" value="1"/>
</dbReference>
<keyword evidence="4 13" id="KW-0812">Transmembrane</keyword>
<feature type="transmembrane region" description="Helical" evidence="13">
    <location>
        <begin position="75"/>
        <end position="94"/>
    </location>
</feature>
<sequence length="517" mass="56664">MPGDPEAIRDQLTLDKNGYLSFSPNDPDDPKSWSKARRWSITTIVLFMVLNASFASTAPTGALLGIVKTFHVSEVVANLVTTLFLLGYCAGPLFWAPLSEHYGRRYIFYVSFTGYFAFNFLCAWAPNLGALLAGRFLSGTCASSSFSNGPGVLADLWEPIDRGIGMALLLMLTFMGPIIGPITSGFLYLTETWRWTFYELLWFAAGTILFLPLLPETLPARRLTMKAKRIRSESGGTVEVYSPQEGKNQSLWHILAHALSKPFLLFWDPICFCLATYIGVVYAVLYMMFTIYPIVFQEKRGWNAGVGELPLIGLAVGAVVAALLLIAFAARMRKNGADEKEWNPESRLPLAMIGAILFPIAMFWLAWTGNYNSIPWIVPTLAGGFLGCAIVFIFVSCISYLTDSYVQHAASASAINTVVRSAMAASAPLYTNQMFHALGVGGAGSLLAGVSCLLAPMPFVFYKYGPALRKRSRWAPEKPPMEEDDVEKPADEKPPVEEDDIEKPADGSSQGDVSPTV</sequence>
<dbReference type="GO" id="GO:0005886">
    <property type="term" value="C:plasma membrane"/>
    <property type="evidence" value="ECO:0007669"/>
    <property type="project" value="UniProtKB-SubCell"/>
</dbReference>
<feature type="transmembrane region" description="Helical" evidence="13">
    <location>
        <begin position="106"/>
        <end position="126"/>
    </location>
</feature>
<feature type="transmembrane region" description="Helical" evidence="13">
    <location>
        <begin position="373"/>
        <end position="401"/>
    </location>
</feature>
<dbReference type="InterPro" id="IPR036259">
    <property type="entry name" value="MFS_trans_sf"/>
</dbReference>
<dbReference type="InterPro" id="IPR011701">
    <property type="entry name" value="MFS"/>
</dbReference>
<evidence type="ECO:0000256" key="6">
    <source>
        <dbReference type="ARBA" id="ARBA00023136"/>
    </source>
</evidence>
<evidence type="ECO:0000256" key="12">
    <source>
        <dbReference type="SAM" id="MobiDB-lite"/>
    </source>
</evidence>